<evidence type="ECO:0000313" key="9">
    <source>
        <dbReference type="EMBL" id="TQS20504.1"/>
    </source>
</evidence>
<reference evidence="9 10" key="1">
    <citation type="submission" date="2019-07" db="EMBL/GenBank/DDBJ databases">
        <title>Microbispora hainanensis DSM 45428.</title>
        <authorList>
            <person name="Thawai C."/>
        </authorList>
    </citation>
    <scope>NUCLEOTIDE SEQUENCE [LARGE SCALE GENOMIC DNA]</scope>
    <source>
        <strain evidence="9 10">DSM 45428</strain>
    </source>
</reference>
<protein>
    <submittedName>
        <fullName evidence="9">ABC transporter permease</fullName>
    </submittedName>
</protein>
<feature type="transmembrane region" description="Helical" evidence="7">
    <location>
        <begin position="233"/>
        <end position="255"/>
    </location>
</feature>
<dbReference type="PANTHER" id="PTHR43163:SF7">
    <property type="entry name" value="DIPEPTIDE-TRANSPORT INTEGRAL MEMBRANE PROTEIN ABC TRANSPORTER DPPB-RELATED"/>
    <property type="match status" value="1"/>
</dbReference>
<dbReference type="Proteomes" id="UP000316541">
    <property type="component" value="Unassembled WGS sequence"/>
</dbReference>
<evidence type="ECO:0000256" key="1">
    <source>
        <dbReference type="ARBA" id="ARBA00004651"/>
    </source>
</evidence>
<gene>
    <name evidence="9" type="ORF">FLX08_15150</name>
</gene>
<dbReference type="PANTHER" id="PTHR43163">
    <property type="entry name" value="DIPEPTIDE TRANSPORT SYSTEM PERMEASE PROTEIN DPPB-RELATED"/>
    <property type="match status" value="1"/>
</dbReference>
<comment type="caution">
    <text evidence="9">The sequence shown here is derived from an EMBL/GenBank/DDBJ whole genome shotgun (WGS) entry which is preliminary data.</text>
</comment>
<dbReference type="Pfam" id="PF00528">
    <property type="entry name" value="BPD_transp_1"/>
    <property type="match status" value="1"/>
</dbReference>
<organism evidence="9 10">
    <name type="scientific">Microbispora hainanensis</name>
    <dbReference type="NCBI Taxonomy" id="568844"/>
    <lineage>
        <taxon>Bacteria</taxon>
        <taxon>Bacillati</taxon>
        <taxon>Actinomycetota</taxon>
        <taxon>Actinomycetes</taxon>
        <taxon>Streptosporangiales</taxon>
        <taxon>Streptosporangiaceae</taxon>
        <taxon>Microbispora</taxon>
    </lineage>
</organism>
<feature type="transmembrane region" description="Helical" evidence="7">
    <location>
        <begin position="9"/>
        <end position="28"/>
    </location>
</feature>
<comment type="subcellular location">
    <subcellularLocation>
        <location evidence="1 7">Cell membrane</location>
        <topology evidence="1 7">Multi-pass membrane protein</topology>
    </subcellularLocation>
</comment>
<evidence type="ECO:0000256" key="4">
    <source>
        <dbReference type="ARBA" id="ARBA00022692"/>
    </source>
</evidence>
<keyword evidence="3" id="KW-1003">Cell membrane</keyword>
<evidence type="ECO:0000313" key="10">
    <source>
        <dbReference type="Proteomes" id="UP000316541"/>
    </source>
</evidence>
<feature type="domain" description="ABC transmembrane type-1" evidence="8">
    <location>
        <begin position="95"/>
        <end position="294"/>
    </location>
</feature>
<dbReference type="InterPro" id="IPR000515">
    <property type="entry name" value="MetI-like"/>
</dbReference>
<sequence length="308" mass="33539">MGRYAIRRLLQLVPVVLGTTFIINYMVWQLPGDPFAGRCGQRPCPDSYVTAMREQFGLDQPILVQYWNFLKNLFTGNLGTDFNGVSVATQLGDAWPITIRLALMAVLFEAIIGIGAGVLSGLKRGGFVDNVVTVATLILLSLPIFVTGYLLQWILGVQFGVIEPTVSDAAAVPELIVPALVLASLNMAFTARLTRTSIVENLRADYVRTAVAKGLSNRRVVGIHLLRNSLIPVLTFLGTEIGSLMSGAIITEGIFNIHGIGGLLWRAINGQDYTIVVPVATLLVLVYLLSNLLVDLLYGVLDPRIRYE</sequence>
<evidence type="ECO:0000256" key="7">
    <source>
        <dbReference type="RuleBase" id="RU363032"/>
    </source>
</evidence>
<evidence type="ECO:0000256" key="3">
    <source>
        <dbReference type="ARBA" id="ARBA00022475"/>
    </source>
</evidence>
<dbReference type="GO" id="GO:0005886">
    <property type="term" value="C:plasma membrane"/>
    <property type="evidence" value="ECO:0007669"/>
    <property type="project" value="UniProtKB-SubCell"/>
</dbReference>
<accession>A0A544YUR0</accession>
<keyword evidence="5 7" id="KW-1133">Transmembrane helix</keyword>
<feature type="transmembrane region" description="Helical" evidence="7">
    <location>
        <begin position="97"/>
        <end position="119"/>
    </location>
</feature>
<feature type="transmembrane region" description="Helical" evidence="7">
    <location>
        <begin position="275"/>
        <end position="301"/>
    </location>
</feature>
<name>A0A544YUR0_9ACTN</name>
<dbReference type="RefSeq" id="WP_142619484.1">
    <property type="nucleotide sequence ID" value="NZ_VIRM01000016.1"/>
</dbReference>
<keyword evidence="2 7" id="KW-0813">Transport</keyword>
<dbReference type="CDD" id="cd06261">
    <property type="entry name" value="TM_PBP2"/>
    <property type="match status" value="1"/>
</dbReference>
<dbReference type="Gene3D" id="1.10.3720.10">
    <property type="entry name" value="MetI-like"/>
    <property type="match status" value="1"/>
</dbReference>
<dbReference type="PROSITE" id="PS50928">
    <property type="entry name" value="ABC_TM1"/>
    <property type="match status" value="1"/>
</dbReference>
<dbReference type="Pfam" id="PF19300">
    <property type="entry name" value="BPD_transp_1_N"/>
    <property type="match status" value="1"/>
</dbReference>
<comment type="similarity">
    <text evidence="7">Belongs to the binding-protein-dependent transport system permease family.</text>
</comment>
<evidence type="ECO:0000256" key="5">
    <source>
        <dbReference type="ARBA" id="ARBA00022989"/>
    </source>
</evidence>
<proteinExistence type="inferred from homology"/>
<dbReference type="EMBL" id="VIRM01000016">
    <property type="protein sequence ID" value="TQS20504.1"/>
    <property type="molecule type" value="Genomic_DNA"/>
</dbReference>
<dbReference type="InterPro" id="IPR035906">
    <property type="entry name" value="MetI-like_sf"/>
</dbReference>
<evidence type="ECO:0000256" key="2">
    <source>
        <dbReference type="ARBA" id="ARBA00022448"/>
    </source>
</evidence>
<dbReference type="AlphaFoldDB" id="A0A544YUR0"/>
<dbReference type="InterPro" id="IPR045621">
    <property type="entry name" value="BPD_transp_1_N"/>
</dbReference>
<dbReference type="GO" id="GO:0055085">
    <property type="term" value="P:transmembrane transport"/>
    <property type="evidence" value="ECO:0007669"/>
    <property type="project" value="InterPro"/>
</dbReference>
<evidence type="ECO:0000259" key="8">
    <source>
        <dbReference type="PROSITE" id="PS50928"/>
    </source>
</evidence>
<evidence type="ECO:0000256" key="6">
    <source>
        <dbReference type="ARBA" id="ARBA00023136"/>
    </source>
</evidence>
<dbReference type="SUPFAM" id="SSF161098">
    <property type="entry name" value="MetI-like"/>
    <property type="match status" value="1"/>
</dbReference>
<keyword evidence="6 7" id="KW-0472">Membrane</keyword>
<feature type="transmembrane region" description="Helical" evidence="7">
    <location>
        <begin position="175"/>
        <end position="193"/>
    </location>
</feature>
<feature type="transmembrane region" description="Helical" evidence="7">
    <location>
        <begin position="131"/>
        <end position="155"/>
    </location>
</feature>
<keyword evidence="4 7" id="KW-0812">Transmembrane</keyword>